<evidence type="ECO:0000313" key="2">
    <source>
        <dbReference type="EMBL" id="PNT95145.1"/>
    </source>
</evidence>
<organism evidence="2 3">
    <name type="scientific">Clostridium thermosuccinogenes</name>
    <dbReference type="NCBI Taxonomy" id="84032"/>
    <lineage>
        <taxon>Bacteria</taxon>
        <taxon>Bacillati</taxon>
        <taxon>Bacillota</taxon>
        <taxon>Clostridia</taxon>
        <taxon>Eubacteriales</taxon>
        <taxon>Clostridiaceae</taxon>
        <taxon>Clostridium</taxon>
    </lineage>
</organism>
<dbReference type="OrthoDB" id="9775203at2"/>
<dbReference type="GO" id="GO:0015074">
    <property type="term" value="P:DNA integration"/>
    <property type="evidence" value="ECO:0007669"/>
    <property type="project" value="InterPro"/>
</dbReference>
<protein>
    <recommendedName>
        <fullName evidence="1">Integrase catalytic domain-containing protein</fullName>
    </recommendedName>
</protein>
<sequence length="42" mass="5096">QLRQITREYVEYYNNRRPHQSLDYKTPAEYYFGGCKQLPAVV</sequence>
<evidence type="ECO:0000259" key="1">
    <source>
        <dbReference type="Pfam" id="PF13683"/>
    </source>
</evidence>
<dbReference type="Pfam" id="PF13683">
    <property type="entry name" value="rve_3"/>
    <property type="match status" value="1"/>
</dbReference>
<keyword evidence="3" id="KW-1185">Reference proteome</keyword>
<dbReference type="InterPro" id="IPR012337">
    <property type="entry name" value="RNaseH-like_sf"/>
</dbReference>
<proteinExistence type="predicted"/>
<name>A0A2K2F778_9CLOT</name>
<accession>A0A2K2F778</accession>
<evidence type="ECO:0000313" key="3">
    <source>
        <dbReference type="Proteomes" id="UP000236151"/>
    </source>
</evidence>
<feature type="domain" description="Integrase catalytic" evidence="1">
    <location>
        <begin position="1"/>
        <end position="27"/>
    </location>
</feature>
<dbReference type="EMBL" id="NIOJ01000074">
    <property type="protein sequence ID" value="PNT95145.1"/>
    <property type="molecule type" value="Genomic_DNA"/>
</dbReference>
<dbReference type="InterPro" id="IPR001584">
    <property type="entry name" value="Integrase_cat-core"/>
</dbReference>
<dbReference type="AlphaFoldDB" id="A0A2K2F778"/>
<dbReference type="Proteomes" id="UP000236151">
    <property type="component" value="Unassembled WGS sequence"/>
</dbReference>
<feature type="non-terminal residue" evidence="2">
    <location>
        <position position="1"/>
    </location>
</feature>
<gene>
    <name evidence="2" type="ORF">CDQ84_17575</name>
</gene>
<reference evidence="2 3" key="1">
    <citation type="submission" date="2017-06" db="EMBL/GenBank/DDBJ databases">
        <title>Investigating the central metabolism of Clostridium thermosuccinogenes.</title>
        <authorList>
            <person name="Koendjbiharie J.G."/>
            <person name="van Kranenburg R."/>
        </authorList>
    </citation>
    <scope>NUCLEOTIDE SEQUENCE [LARGE SCALE GENOMIC DNA]</scope>
    <source>
        <strain evidence="2 3">DSM 5806</strain>
    </source>
</reference>
<comment type="caution">
    <text evidence="2">The sequence shown here is derived from an EMBL/GenBank/DDBJ whole genome shotgun (WGS) entry which is preliminary data.</text>
</comment>
<dbReference type="RefSeq" id="WP_153051219.1">
    <property type="nucleotide sequence ID" value="NZ_NIOJ01000074.1"/>
</dbReference>
<dbReference type="SUPFAM" id="SSF53098">
    <property type="entry name" value="Ribonuclease H-like"/>
    <property type="match status" value="1"/>
</dbReference>